<feature type="compositionally biased region" description="Low complexity" evidence="1">
    <location>
        <begin position="586"/>
        <end position="605"/>
    </location>
</feature>
<feature type="region of interest" description="Disordered" evidence="1">
    <location>
        <begin position="447"/>
        <end position="605"/>
    </location>
</feature>
<evidence type="ECO:0000256" key="1">
    <source>
        <dbReference type="SAM" id="MobiDB-lite"/>
    </source>
</evidence>
<name>A0A9W4XWC1_9PLEO</name>
<feature type="region of interest" description="Disordered" evidence="1">
    <location>
        <begin position="314"/>
        <end position="419"/>
    </location>
</feature>
<feature type="compositionally biased region" description="Basic and acidic residues" evidence="1">
    <location>
        <begin position="32"/>
        <end position="46"/>
    </location>
</feature>
<organism evidence="2 3">
    <name type="scientific">Periconia digitata</name>
    <dbReference type="NCBI Taxonomy" id="1303443"/>
    <lineage>
        <taxon>Eukaryota</taxon>
        <taxon>Fungi</taxon>
        <taxon>Dikarya</taxon>
        <taxon>Ascomycota</taxon>
        <taxon>Pezizomycotina</taxon>
        <taxon>Dothideomycetes</taxon>
        <taxon>Pleosporomycetidae</taxon>
        <taxon>Pleosporales</taxon>
        <taxon>Massarineae</taxon>
        <taxon>Periconiaceae</taxon>
        <taxon>Periconia</taxon>
    </lineage>
</organism>
<feature type="compositionally biased region" description="Low complexity" evidence="1">
    <location>
        <begin position="561"/>
        <end position="578"/>
    </location>
</feature>
<dbReference type="Proteomes" id="UP001152607">
    <property type="component" value="Unassembled WGS sequence"/>
</dbReference>
<feature type="compositionally biased region" description="Polar residues" evidence="1">
    <location>
        <begin position="353"/>
        <end position="371"/>
    </location>
</feature>
<feature type="compositionally biased region" description="Basic and acidic residues" evidence="1">
    <location>
        <begin position="201"/>
        <end position="211"/>
    </location>
</feature>
<dbReference type="OrthoDB" id="25896at2759"/>
<feature type="compositionally biased region" description="Low complexity" evidence="1">
    <location>
        <begin position="375"/>
        <end position="384"/>
    </location>
</feature>
<evidence type="ECO:0000313" key="3">
    <source>
        <dbReference type="Proteomes" id="UP001152607"/>
    </source>
</evidence>
<gene>
    <name evidence="2" type="ORF">PDIGIT_LOCUS13810</name>
</gene>
<evidence type="ECO:0000313" key="2">
    <source>
        <dbReference type="EMBL" id="CAI6340626.1"/>
    </source>
</evidence>
<protein>
    <submittedName>
        <fullName evidence="2">Uncharacterized protein</fullName>
    </submittedName>
</protein>
<dbReference type="AlphaFoldDB" id="A0A9W4XWC1"/>
<feature type="compositionally biased region" description="Basic residues" evidence="1">
    <location>
        <begin position="518"/>
        <end position="529"/>
    </location>
</feature>
<dbReference type="EMBL" id="CAOQHR010000010">
    <property type="protein sequence ID" value="CAI6340626.1"/>
    <property type="molecule type" value="Genomic_DNA"/>
</dbReference>
<accession>A0A9W4XWC1</accession>
<feature type="compositionally biased region" description="Basic and acidic residues" evidence="1">
    <location>
        <begin position="316"/>
        <end position="326"/>
    </location>
</feature>
<sequence length="825" mass="90058">MSGHDIFVAVAAIVTAFHNGAELATRIKPRHHPGDDDKDSRDEFESERRMLQVSLQTAETQVAYHYAAMNQMRDIVRVGDALARDRLHHVIVVIQTDIIAGLQLAVDYQSAVVDLPALHEAAITNRKTTIEALDELKQRVLFAQPSPPLHQRSASPSPRISRDSRGSIISVLPSQSPPPGDQDAILVSNPAGEHALDRIRSFSAHRKERESVGSLGKIKSRTSTSSQNADFHPALNFLLQSKSPEERTAIMEEIDELILAYQNLNFNYDRGSTIAMLNGHTRANKRDTLAMLMGMDGGDGDRTALDNAAMQMLRSPTRDEKDREHIFPSSHRTNGAPSSDHANEPDSVPSLRRWSNSSSVYSDHTIMSSDPPSLYRYGSGSSRGSDAHPAEPPSPPRQHFQRPTSFQQHTGTGVLDTSRHLHTPKATTTTLLPTPPGSARPDSLAVAPLAVRSRPTTPTTPTNALKAADDKPLPPIPWNQQRLDEGENLGQRGNGNGQYHHQHQHQNHLMPSNTLHRPTPHHNHHHHNSQSRPHTPTSHSTLHNLLPKTPHLKNPLHIANTSLLKSSSRSTTPLPTSTPHHHQHQHQPQSILPTPTPALLPANTTPSKENNYLGYCKGAWTIRASPLSATNPIPKGLALETRPTGMYSTTTILQCRACEFEGATYSLPPSSKKNPLKKEKEVITPDPRIHKSSTGIRYRWLFLAKSHVKQLHPTPVVKLNNGVNAGGADVGVTAYGCLLCTGLGVVTGVYGNVEMLMNHIFMEHARGGRVGNTEGGIGGGGGGGGGGGINDKLLKEVNCIWGRVAGKDEEWDLNVSNEDTCVVLF</sequence>
<feature type="region of interest" description="Disordered" evidence="1">
    <location>
        <begin position="144"/>
        <end position="164"/>
    </location>
</feature>
<comment type="caution">
    <text evidence="2">The sequence shown here is derived from an EMBL/GenBank/DDBJ whole genome shotgun (WGS) entry which is preliminary data.</text>
</comment>
<feature type="region of interest" description="Disordered" evidence="1">
    <location>
        <begin position="25"/>
        <end position="46"/>
    </location>
</feature>
<feature type="region of interest" description="Disordered" evidence="1">
    <location>
        <begin position="201"/>
        <end position="227"/>
    </location>
</feature>
<proteinExistence type="predicted"/>
<feature type="compositionally biased region" description="Polar residues" evidence="1">
    <location>
        <begin position="401"/>
        <end position="411"/>
    </location>
</feature>
<reference evidence="2" key="1">
    <citation type="submission" date="2023-01" db="EMBL/GenBank/DDBJ databases">
        <authorList>
            <person name="Van Ghelder C."/>
            <person name="Rancurel C."/>
        </authorList>
    </citation>
    <scope>NUCLEOTIDE SEQUENCE</scope>
    <source>
        <strain evidence="2">CNCM I-4278</strain>
    </source>
</reference>
<keyword evidence="3" id="KW-1185">Reference proteome</keyword>